<dbReference type="NCBIfam" id="NF042914">
    <property type="entry name" value="SAV915_dom"/>
    <property type="match status" value="1"/>
</dbReference>
<feature type="domain" description="SseB protein N-terminal" evidence="1">
    <location>
        <begin position="36"/>
        <end position="118"/>
    </location>
</feature>
<dbReference type="Proteomes" id="UP000294257">
    <property type="component" value="Unassembled WGS sequence"/>
</dbReference>
<comment type="caution">
    <text evidence="2">The sequence shown here is derived from an EMBL/GenBank/DDBJ whole genome shotgun (WGS) entry which is preliminary data.</text>
</comment>
<keyword evidence="3" id="KW-1185">Reference proteome</keyword>
<protein>
    <recommendedName>
        <fullName evidence="1">SseB protein N-terminal domain-containing protein</fullName>
    </recommendedName>
</protein>
<proteinExistence type="predicted"/>
<dbReference type="InterPro" id="IPR049975">
    <property type="entry name" value="SAV_915-like_dom"/>
</dbReference>
<evidence type="ECO:0000313" key="2">
    <source>
        <dbReference type="EMBL" id="RZS41129.1"/>
    </source>
</evidence>
<dbReference type="Pfam" id="PF07179">
    <property type="entry name" value="SseB"/>
    <property type="match status" value="1"/>
</dbReference>
<evidence type="ECO:0000259" key="1">
    <source>
        <dbReference type="Pfam" id="PF07179"/>
    </source>
</evidence>
<evidence type="ECO:0000313" key="3">
    <source>
        <dbReference type="Proteomes" id="UP000294257"/>
    </source>
</evidence>
<gene>
    <name evidence="2" type="ORF">EV193_103448</name>
</gene>
<dbReference type="InterPro" id="IPR009839">
    <property type="entry name" value="SseB_N"/>
</dbReference>
<dbReference type="RefSeq" id="WP_130344082.1">
    <property type="nucleotide sequence ID" value="NZ_SGWQ01000003.1"/>
</dbReference>
<organism evidence="2 3">
    <name type="scientific">Herbihabitans rhizosphaerae</name>
    <dbReference type="NCBI Taxonomy" id="1872711"/>
    <lineage>
        <taxon>Bacteria</taxon>
        <taxon>Bacillati</taxon>
        <taxon>Actinomycetota</taxon>
        <taxon>Actinomycetes</taxon>
        <taxon>Pseudonocardiales</taxon>
        <taxon>Pseudonocardiaceae</taxon>
        <taxon>Herbihabitans</taxon>
    </lineage>
</organism>
<accession>A0A4Q7KVR9</accession>
<dbReference type="EMBL" id="SGWQ01000003">
    <property type="protein sequence ID" value="RZS41129.1"/>
    <property type="molecule type" value="Genomic_DNA"/>
</dbReference>
<dbReference type="AlphaFoldDB" id="A0A4Q7KVR9"/>
<dbReference type="OrthoDB" id="3256619at2"/>
<name>A0A4Q7KVR9_9PSEU</name>
<reference evidence="2 3" key="1">
    <citation type="submission" date="2019-02" db="EMBL/GenBank/DDBJ databases">
        <title>Genomic Encyclopedia of Type Strains, Phase IV (KMG-IV): sequencing the most valuable type-strain genomes for metagenomic binning, comparative biology and taxonomic classification.</title>
        <authorList>
            <person name="Goeker M."/>
        </authorList>
    </citation>
    <scope>NUCLEOTIDE SEQUENCE [LARGE SCALE GENOMIC DNA]</scope>
    <source>
        <strain evidence="2 3">DSM 101727</strain>
    </source>
</reference>
<sequence>MSRWKGDWLGEPPATAPPVLGAEPAAAEELVAADELPDTIYVPTERRYENAEDEVVLELRPLDDGRVAMLIFTSLDQLVHGCGENQPWVAVQANTLPTMQVYTEADLVMVDAELPHELRRTAGGVR</sequence>